<accession>A0A8C9MGU3</accession>
<sequence length="109" mass="12180">ATSFHQSNTFIFPPEPAWLQTSCFSIRDCNVSGKDYVTITFLLDHSPFTQGLQERKRPGSNYVCDINLWKTLALAKVPSITLVDTQHTGSPVSTDYTGHGQKCSCKLRK</sequence>
<evidence type="ECO:0000313" key="1">
    <source>
        <dbReference type="Ensembl" id="ENSSCAP00000003241.1"/>
    </source>
</evidence>
<reference evidence="1" key="1">
    <citation type="submission" date="2025-08" db="UniProtKB">
        <authorList>
            <consortium name="Ensembl"/>
        </authorList>
    </citation>
    <scope>IDENTIFICATION</scope>
</reference>
<dbReference type="Ensembl" id="ENSSCAT00000003791.1">
    <property type="protein sequence ID" value="ENSSCAP00000003241.1"/>
    <property type="gene ID" value="ENSSCAG00000002747.1"/>
</dbReference>
<proteinExistence type="predicted"/>
<evidence type="ECO:0000313" key="2">
    <source>
        <dbReference type="Proteomes" id="UP000694409"/>
    </source>
</evidence>
<keyword evidence="2" id="KW-1185">Reference proteome</keyword>
<dbReference type="Proteomes" id="UP000694409">
    <property type="component" value="Unassembled WGS sequence"/>
</dbReference>
<name>A0A8C9MGU3_SERCA</name>
<reference evidence="1" key="2">
    <citation type="submission" date="2025-09" db="UniProtKB">
        <authorList>
            <consortium name="Ensembl"/>
        </authorList>
    </citation>
    <scope>IDENTIFICATION</scope>
</reference>
<protein>
    <submittedName>
        <fullName evidence="1">Uncharacterized protein</fullName>
    </submittedName>
</protein>
<dbReference type="AlphaFoldDB" id="A0A8C9MGU3"/>
<organism evidence="1 2">
    <name type="scientific">Serinus canaria</name>
    <name type="common">Island canary</name>
    <name type="synonym">Fringilla canaria</name>
    <dbReference type="NCBI Taxonomy" id="9135"/>
    <lineage>
        <taxon>Eukaryota</taxon>
        <taxon>Metazoa</taxon>
        <taxon>Chordata</taxon>
        <taxon>Craniata</taxon>
        <taxon>Vertebrata</taxon>
        <taxon>Euteleostomi</taxon>
        <taxon>Archelosauria</taxon>
        <taxon>Archosauria</taxon>
        <taxon>Dinosauria</taxon>
        <taxon>Saurischia</taxon>
        <taxon>Theropoda</taxon>
        <taxon>Coelurosauria</taxon>
        <taxon>Aves</taxon>
        <taxon>Neognathae</taxon>
        <taxon>Neoaves</taxon>
        <taxon>Telluraves</taxon>
        <taxon>Australaves</taxon>
        <taxon>Passeriformes</taxon>
        <taxon>Passeroidea</taxon>
        <taxon>Fringillidae</taxon>
        <taxon>Carduelinae</taxon>
        <taxon>Serinus</taxon>
    </lineage>
</organism>